<dbReference type="PANTHER" id="PTHR46696">
    <property type="entry name" value="P450, PUTATIVE (EUROFUNG)-RELATED"/>
    <property type="match status" value="1"/>
</dbReference>
<evidence type="ECO:0000256" key="1">
    <source>
        <dbReference type="ARBA" id="ARBA00010617"/>
    </source>
</evidence>
<dbReference type="Proteomes" id="UP000585638">
    <property type="component" value="Unassembled WGS sequence"/>
</dbReference>
<dbReference type="InterPro" id="IPR017972">
    <property type="entry name" value="Cyt_P450_CS"/>
</dbReference>
<dbReference type="InterPro" id="IPR002397">
    <property type="entry name" value="Cyt_P450_B"/>
</dbReference>
<keyword evidence="3 7" id="KW-0479">Metal-binding</keyword>
<dbReference type="SUPFAM" id="SSF48264">
    <property type="entry name" value="Cytochrome P450"/>
    <property type="match status" value="1"/>
</dbReference>
<organism evidence="8 9">
    <name type="scientific">Kutzneria kofuensis</name>
    <dbReference type="NCBI Taxonomy" id="103725"/>
    <lineage>
        <taxon>Bacteria</taxon>
        <taxon>Bacillati</taxon>
        <taxon>Actinomycetota</taxon>
        <taxon>Actinomycetes</taxon>
        <taxon>Pseudonocardiales</taxon>
        <taxon>Pseudonocardiaceae</taxon>
        <taxon>Kutzneria</taxon>
    </lineage>
</organism>
<gene>
    <name evidence="8" type="ORF">BJ998_005371</name>
</gene>
<dbReference type="AlphaFoldDB" id="A0A7W9KKM8"/>
<dbReference type="InterPro" id="IPR036396">
    <property type="entry name" value="Cyt_P450_sf"/>
</dbReference>
<dbReference type="PRINTS" id="PR00359">
    <property type="entry name" value="BP450"/>
</dbReference>
<evidence type="ECO:0000256" key="6">
    <source>
        <dbReference type="ARBA" id="ARBA00023033"/>
    </source>
</evidence>
<dbReference type="GO" id="GO:0005506">
    <property type="term" value="F:iron ion binding"/>
    <property type="evidence" value="ECO:0007669"/>
    <property type="project" value="InterPro"/>
</dbReference>
<comment type="similarity">
    <text evidence="1 7">Belongs to the cytochrome P450 family.</text>
</comment>
<dbReference type="Pfam" id="PF00067">
    <property type="entry name" value="p450"/>
    <property type="match status" value="1"/>
</dbReference>
<proteinExistence type="inferred from homology"/>
<keyword evidence="4 7" id="KW-0560">Oxidoreductase</keyword>
<dbReference type="RefSeq" id="WP_184866002.1">
    <property type="nucleotide sequence ID" value="NZ_BAAAWY010000049.1"/>
</dbReference>
<dbReference type="EMBL" id="JACHIR010000001">
    <property type="protein sequence ID" value="MBB5894175.1"/>
    <property type="molecule type" value="Genomic_DNA"/>
</dbReference>
<dbReference type="GO" id="GO:0020037">
    <property type="term" value="F:heme binding"/>
    <property type="evidence" value="ECO:0007669"/>
    <property type="project" value="InterPro"/>
</dbReference>
<name>A0A7W9KKM8_9PSEU</name>
<evidence type="ECO:0000256" key="4">
    <source>
        <dbReference type="ARBA" id="ARBA00023002"/>
    </source>
</evidence>
<evidence type="ECO:0000256" key="3">
    <source>
        <dbReference type="ARBA" id="ARBA00022723"/>
    </source>
</evidence>
<evidence type="ECO:0000313" key="8">
    <source>
        <dbReference type="EMBL" id="MBB5894175.1"/>
    </source>
</evidence>
<dbReference type="PANTHER" id="PTHR46696:SF1">
    <property type="entry name" value="CYTOCHROME P450 YJIB-RELATED"/>
    <property type="match status" value="1"/>
</dbReference>
<protein>
    <submittedName>
        <fullName evidence="8">Cytochrome P450</fullName>
    </submittedName>
</protein>
<evidence type="ECO:0000256" key="5">
    <source>
        <dbReference type="ARBA" id="ARBA00023004"/>
    </source>
</evidence>
<keyword evidence="9" id="KW-1185">Reference proteome</keyword>
<dbReference type="PRINTS" id="PR00385">
    <property type="entry name" value="P450"/>
</dbReference>
<dbReference type="GO" id="GO:0004497">
    <property type="term" value="F:monooxygenase activity"/>
    <property type="evidence" value="ECO:0007669"/>
    <property type="project" value="UniProtKB-KW"/>
</dbReference>
<keyword evidence="5 7" id="KW-0408">Iron</keyword>
<dbReference type="Gene3D" id="1.10.630.10">
    <property type="entry name" value="Cytochrome P450"/>
    <property type="match status" value="1"/>
</dbReference>
<keyword evidence="6 7" id="KW-0503">Monooxygenase</keyword>
<evidence type="ECO:0000256" key="2">
    <source>
        <dbReference type="ARBA" id="ARBA00022617"/>
    </source>
</evidence>
<dbReference type="InterPro" id="IPR001128">
    <property type="entry name" value="Cyt_P450"/>
</dbReference>
<evidence type="ECO:0000256" key="7">
    <source>
        <dbReference type="RuleBase" id="RU000461"/>
    </source>
</evidence>
<dbReference type="FunFam" id="1.10.630.10:FF:000018">
    <property type="entry name" value="Cytochrome P450 monooxygenase"/>
    <property type="match status" value="1"/>
</dbReference>
<comment type="caution">
    <text evidence="8">The sequence shown here is derived from an EMBL/GenBank/DDBJ whole genome shotgun (WGS) entry which is preliminary data.</text>
</comment>
<dbReference type="CDD" id="cd11032">
    <property type="entry name" value="P450_EryK-like"/>
    <property type="match status" value="1"/>
</dbReference>
<keyword evidence="2 7" id="KW-0349">Heme</keyword>
<dbReference type="GO" id="GO:0016705">
    <property type="term" value="F:oxidoreductase activity, acting on paired donors, with incorporation or reduction of molecular oxygen"/>
    <property type="evidence" value="ECO:0007669"/>
    <property type="project" value="InterPro"/>
</dbReference>
<reference evidence="8 9" key="1">
    <citation type="submission" date="2020-08" db="EMBL/GenBank/DDBJ databases">
        <title>Sequencing the genomes of 1000 actinobacteria strains.</title>
        <authorList>
            <person name="Klenk H.-P."/>
        </authorList>
    </citation>
    <scope>NUCLEOTIDE SEQUENCE [LARGE SCALE GENOMIC DNA]</scope>
    <source>
        <strain evidence="8 9">DSM 43851</strain>
    </source>
</reference>
<accession>A0A7W9KKM8</accession>
<sequence>MTTTAKPTFQDFLDWIETRRKEGQVVYGEQAQAWTVLGHPEVNEMLSEPTVFGSDITSAMPQVDDELSLFSKGNFVQMDDPRHRYLRGTVSRAFTPKMVANLEPRIEQLTNDLLDAAGTEFDLVDALAYPLPVIVIANMLGIPISDQALFRQWADALLDQDVPQDKPVADVRAELFAKMAPVMREMNDYFLAFIRDRRRNPGDDLTSKLTQVEEDGKKLDDEEIIGFVGLLLLAGHITTTATLGNSLLTFHENQDAIAEVRADLSLLPAAIEEVLRLRTPFPRVARVTRQDTVLGGKEIPAGQLIAPFLTAANRDERVFANPNRFDLHREPNHHVTFGKGIHVCLGAPLARLEARVALRIMFERYSDIQVVEDKVEERNPFNMVAVTKLPLVVRPV</sequence>
<evidence type="ECO:0000313" key="9">
    <source>
        <dbReference type="Proteomes" id="UP000585638"/>
    </source>
</evidence>
<dbReference type="PROSITE" id="PS00086">
    <property type="entry name" value="CYTOCHROME_P450"/>
    <property type="match status" value="1"/>
</dbReference>